<feature type="region of interest" description="Disordered" evidence="1">
    <location>
        <begin position="633"/>
        <end position="664"/>
    </location>
</feature>
<dbReference type="AlphaFoldDB" id="A0A3N4HPE1"/>
<feature type="compositionally biased region" description="Basic and acidic residues" evidence="1">
    <location>
        <begin position="634"/>
        <end position="650"/>
    </location>
</feature>
<dbReference type="Proteomes" id="UP000275078">
    <property type="component" value="Unassembled WGS sequence"/>
</dbReference>
<gene>
    <name evidence="2" type="ORF">BJ508DRAFT_311785</name>
</gene>
<evidence type="ECO:0000313" key="3">
    <source>
        <dbReference type="Proteomes" id="UP000275078"/>
    </source>
</evidence>
<dbReference type="EMBL" id="ML119759">
    <property type="protein sequence ID" value="RPA75693.1"/>
    <property type="molecule type" value="Genomic_DNA"/>
</dbReference>
<evidence type="ECO:0000313" key="2">
    <source>
        <dbReference type="EMBL" id="RPA75693.1"/>
    </source>
</evidence>
<keyword evidence="3" id="KW-1185">Reference proteome</keyword>
<evidence type="ECO:0000256" key="1">
    <source>
        <dbReference type="SAM" id="MobiDB-lite"/>
    </source>
</evidence>
<organism evidence="2 3">
    <name type="scientific">Ascobolus immersus RN42</name>
    <dbReference type="NCBI Taxonomy" id="1160509"/>
    <lineage>
        <taxon>Eukaryota</taxon>
        <taxon>Fungi</taxon>
        <taxon>Dikarya</taxon>
        <taxon>Ascomycota</taxon>
        <taxon>Pezizomycotina</taxon>
        <taxon>Pezizomycetes</taxon>
        <taxon>Pezizales</taxon>
        <taxon>Ascobolaceae</taxon>
        <taxon>Ascobolus</taxon>
    </lineage>
</organism>
<protein>
    <submittedName>
        <fullName evidence="2">Uncharacterized protein</fullName>
    </submittedName>
</protein>
<name>A0A3N4HPE1_ASCIM</name>
<proteinExistence type="predicted"/>
<accession>A0A3N4HPE1</accession>
<sequence>MGTMQTSTCTEENSRAGWECWTHCQSGSDYAGVIHGDEAVQLSEYVLKDKVRGMNVLRNVDLPEGAGTQKCDTRGRCLHLDKSDPGHAGVLVEMGSLSIKRRNYESSSFCPRSIHGDEAVLGEYSIVRIHTEDPTVHVDVELGQTAINPPQLPLNSSSSILPHPPSFALSPTRKHPEMSGTHEFELSRGHEWGRCKHEVGEFRKHWLVPCHSPAKLLTRRCAGVVHGDEAALREKELKSDAGHAGVIVLLTWGCDEAELGKKELRVRSRVGNLLRDVHVSGGCATQKPEWDTRGRAKIRQRNNVFEGHGASYQLLPPVLVYQQCDTSETQRHKYAWEPTEERIGSVPSGQSSLMLALVGTFHSRQDILCHTPNGNRLIASAASTAQLPLLRNRSQCQVLRKRRGFLGKPAYVWTILLTHGTYTVELLVRNQGGAQSNQHGFPHVYEAHTSRKTGFFFGRATCSAVHGSRTSTCRDAVARRSVIEGYIRNARADEVAVTLASLHHGDVFDHASRKESSPAAPLRLILPGHEAIIHPPPTLLLSQSFILHFLRMPKRRVCKYHSKLQVVCDVNAMDGTEASTTPVLRSRDAIRDAIRTQKLELQLRNGDDANMIVDKGKVRGVGCICGHAGVEGGDEAHTEEPTVERTKDHGAISTNNCDRPRGRQ</sequence>
<reference evidence="2 3" key="1">
    <citation type="journal article" date="2018" name="Nat. Ecol. Evol.">
        <title>Pezizomycetes genomes reveal the molecular basis of ectomycorrhizal truffle lifestyle.</title>
        <authorList>
            <person name="Murat C."/>
            <person name="Payen T."/>
            <person name="Noel B."/>
            <person name="Kuo A."/>
            <person name="Morin E."/>
            <person name="Chen J."/>
            <person name="Kohler A."/>
            <person name="Krizsan K."/>
            <person name="Balestrini R."/>
            <person name="Da Silva C."/>
            <person name="Montanini B."/>
            <person name="Hainaut M."/>
            <person name="Levati E."/>
            <person name="Barry K.W."/>
            <person name="Belfiori B."/>
            <person name="Cichocki N."/>
            <person name="Clum A."/>
            <person name="Dockter R.B."/>
            <person name="Fauchery L."/>
            <person name="Guy J."/>
            <person name="Iotti M."/>
            <person name="Le Tacon F."/>
            <person name="Lindquist E.A."/>
            <person name="Lipzen A."/>
            <person name="Malagnac F."/>
            <person name="Mello A."/>
            <person name="Molinier V."/>
            <person name="Miyauchi S."/>
            <person name="Poulain J."/>
            <person name="Riccioni C."/>
            <person name="Rubini A."/>
            <person name="Sitrit Y."/>
            <person name="Splivallo R."/>
            <person name="Traeger S."/>
            <person name="Wang M."/>
            <person name="Zifcakova L."/>
            <person name="Wipf D."/>
            <person name="Zambonelli A."/>
            <person name="Paolocci F."/>
            <person name="Nowrousian M."/>
            <person name="Ottonello S."/>
            <person name="Baldrian P."/>
            <person name="Spatafora J.W."/>
            <person name="Henrissat B."/>
            <person name="Nagy L.G."/>
            <person name="Aury J.M."/>
            <person name="Wincker P."/>
            <person name="Grigoriev I.V."/>
            <person name="Bonfante P."/>
            <person name="Martin F.M."/>
        </authorList>
    </citation>
    <scope>NUCLEOTIDE SEQUENCE [LARGE SCALE GENOMIC DNA]</scope>
    <source>
        <strain evidence="2 3">RN42</strain>
    </source>
</reference>